<dbReference type="EMBL" id="JAHDYS010000013">
    <property type="protein sequence ID" value="MBT1072845.1"/>
    <property type="molecule type" value="Genomic_DNA"/>
</dbReference>
<evidence type="ECO:0000256" key="3">
    <source>
        <dbReference type="ARBA" id="ARBA00022553"/>
    </source>
</evidence>
<evidence type="ECO:0000313" key="13">
    <source>
        <dbReference type="EMBL" id="MBT1072845.1"/>
    </source>
</evidence>
<evidence type="ECO:0000259" key="9">
    <source>
        <dbReference type="PROSITE" id="PS50109"/>
    </source>
</evidence>
<dbReference type="Gene3D" id="3.40.50.2300">
    <property type="match status" value="1"/>
</dbReference>
<dbReference type="SMART" id="SM00091">
    <property type="entry name" value="PAS"/>
    <property type="match status" value="2"/>
</dbReference>
<dbReference type="Gene3D" id="1.10.287.130">
    <property type="match status" value="1"/>
</dbReference>
<evidence type="ECO:0000256" key="7">
    <source>
        <dbReference type="SAM" id="Coils"/>
    </source>
</evidence>
<gene>
    <name evidence="13" type="ORF">KJB30_13700</name>
</gene>
<keyword evidence="5" id="KW-0418">Kinase</keyword>
<evidence type="ECO:0000313" key="14">
    <source>
        <dbReference type="Proteomes" id="UP000784128"/>
    </source>
</evidence>
<dbReference type="InterPro" id="IPR001789">
    <property type="entry name" value="Sig_transdc_resp-reg_receiver"/>
</dbReference>
<reference evidence="13 14" key="1">
    <citation type="submission" date="2021-05" db="EMBL/GenBank/DDBJ databases">
        <title>The draft genome of Geobacter chapellei DSM 13688.</title>
        <authorList>
            <person name="Xu Z."/>
            <person name="Masuda Y."/>
            <person name="Itoh H."/>
            <person name="Senoo K."/>
        </authorList>
    </citation>
    <scope>NUCLEOTIDE SEQUENCE [LARGE SCALE GENOMIC DNA]</scope>
    <source>
        <strain evidence="13 14">DSM 13688</strain>
    </source>
</reference>
<dbReference type="SUPFAM" id="SSF55785">
    <property type="entry name" value="PYP-like sensor domain (PAS domain)"/>
    <property type="match status" value="2"/>
</dbReference>
<feature type="domain" description="Histidine kinase" evidence="9">
    <location>
        <begin position="505"/>
        <end position="728"/>
    </location>
</feature>
<dbReference type="PANTHER" id="PTHR43065">
    <property type="entry name" value="SENSOR HISTIDINE KINASE"/>
    <property type="match status" value="1"/>
</dbReference>
<evidence type="ECO:0000259" key="11">
    <source>
        <dbReference type="PROSITE" id="PS50112"/>
    </source>
</evidence>
<dbReference type="SMART" id="SM00086">
    <property type="entry name" value="PAC"/>
    <property type="match status" value="2"/>
</dbReference>
<dbReference type="Gene3D" id="3.30.450.20">
    <property type="entry name" value="PAS domain"/>
    <property type="match status" value="2"/>
</dbReference>
<dbReference type="InterPro" id="IPR035965">
    <property type="entry name" value="PAS-like_dom_sf"/>
</dbReference>
<keyword evidence="7" id="KW-0175">Coiled coil</keyword>
<dbReference type="InterPro" id="IPR011006">
    <property type="entry name" value="CheY-like_superfamily"/>
</dbReference>
<dbReference type="InterPro" id="IPR003594">
    <property type="entry name" value="HATPase_dom"/>
</dbReference>
<dbReference type="InterPro" id="IPR013656">
    <property type="entry name" value="PAS_4"/>
</dbReference>
<comment type="catalytic activity">
    <reaction evidence="1">
        <text>ATP + protein L-histidine = ADP + protein N-phospho-L-histidine.</text>
        <dbReference type="EC" id="2.7.13.3"/>
    </reaction>
</comment>
<feature type="domain" description="PAC" evidence="12">
    <location>
        <begin position="140"/>
        <end position="191"/>
    </location>
</feature>
<dbReference type="Pfam" id="PF08448">
    <property type="entry name" value="PAS_4"/>
    <property type="match status" value="1"/>
</dbReference>
<dbReference type="InterPro" id="IPR036890">
    <property type="entry name" value="HATPase_C_sf"/>
</dbReference>
<dbReference type="RefSeq" id="WP_214300250.1">
    <property type="nucleotide sequence ID" value="NZ_JAHDYS010000013.1"/>
</dbReference>
<keyword evidence="8" id="KW-0472">Membrane</keyword>
<keyword evidence="8" id="KW-0812">Transmembrane</keyword>
<evidence type="ECO:0000259" key="10">
    <source>
        <dbReference type="PROSITE" id="PS50110"/>
    </source>
</evidence>
<dbReference type="PROSITE" id="PS50110">
    <property type="entry name" value="RESPONSE_REGULATORY"/>
    <property type="match status" value="1"/>
</dbReference>
<evidence type="ECO:0000256" key="2">
    <source>
        <dbReference type="ARBA" id="ARBA00012438"/>
    </source>
</evidence>
<name>A0ABS5UAY3_9BACT</name>
<dbReference type="Pfam" id="PF08447">
    <property type="entry name" value="PAS_3"/>
    <property type="match status" value="1"/>
</dbReference>
<dbReference type="InterPro" id="IPR000014">
    <property type="entry name" value="PAS"/>
</dbReference>
<dbReference type="InterPro" id="IPR001610">
    <property type="entry name" value="PAC"/>
</dbReference>
<organism evidence="13 14">
    <name type="scientific">Pelotalea chapellei</name>
    <dbReference type="NCBI Taxonomy" id="44671"/>
    <lineage>
        <taxon>Bacteria</taxon>
        <taxon>Pseudomonadati</taxon>
        <taxon>Thermodesulfobacteriota</taxon>
        <taxon>Desulfuromonadia</taxon>
        <taxon>Geobacterales</taxon>
        <taxon>Geobacteraceae</taxon>
        <taxon>Pelotalea</taxon>
    </lineage>
</organism>
<dbReference type="PROSITE" id="PS50113">
    <property type="entry name" value="PAC"/>
    <property type="match status" value="2"/>
</dbReference>
<dbReference type="InterPro" id="IPR013655">
    <property type="entry name" value="PAS_fold_3"/>
</dbReference>
<dbReference type="CDD" id="cd00082">
    <property type="entry name" value="HisKA"/>
    <property type="match status" value="1"/>
</dbReference>
<dbReference type="PRINTS" id="PR00344">
    <property type="entry name" value="BCTRLSENSOR"/>
</dbReference>
<keyword evidence="8" id="KW-1133">Transmembrane helix</keyword>
<accession>A0ABS5UAY3</accession>
<feature type="domain" description="PAS" evidence="11">
    <location>
        <begin position="65"/>
        <end position="124"/>
    </location>
</feature>
<dbReference type="CDD" id="cd00130">
    <property type="entry name" value="PAS"/>
    <property type="match status" value="2"/>
</dbReference>
<feature type="domain" description="Response regulatory" evidence="10">
    <location>
        <begin position="752"/>
        <end position="868"/>
    </location>
</feature>
<dbReference type="SUPFAM" id="SSF47384">
    <property type="entry name" value="Homodimeric domain of signal transducing histidine kinase"/>
    <property type="match status" value="1"/>
</dbReference>
<dbReference type="NCBIfam" id="TIGR00229">
    <property type="entry name" value="sensory_box"/>
    <property type="match status" value="2"/>
</dbReference>
<evidence type="ECO:0000259" key="12">
    <source>
        <dbReference type="PROSITE" id="PS50113"/>
    </source>
</evidence>
<dbReference type="SUPFAM" id="SSF52172">
    <property type="entry name" value="CheY-like"/>
    <property type="match status" value="1"/>
</dbReference>
<dbReference type="InterPro" id="IPR003018">
    <property type="entry name" value="GAF"/>
</dbReference>
<dbReference type="SUPFAM" id="SSF55874">
    <property type="entry name" value="ATPase domain of HSP90 chaperone/DNA topoisomerase II/histidine kinase"/>
    <property type="match status" value="1"/>
</dbReference>
<dbReference type="InterPro" id="IPR005467">
    <property type="entry name" value="His_kinase_dom"/>
</dbReference>
<evidence type="ECO:0000256" key="6">
    <source>
        <dbReference type="PROSITE-ProRule" id="PRU00169"/>
    </source>
</evidence>
<dbReference type="SMART" id="SM00387">
    <property type="entry name" value="HATPase_c"/>
    <property type="match status" value="1"/>
</dbReference>
<dbReference type="InterPro" id="IPR029016">
    <property type="entry name" value="GAF-like_dom_sf"/>
</dbReference>
<feature type="domain" description="PAC" evidence="12">
    <location>
        <begin position="268"/>
        <end position="320"/>
    </location>
</feature>
<keyword evidence="4" id="KW-0808">Transferase</keyword>
<dbReference type="PROSITE" id="PS50112">
    <property type="entry name" value="PAS"/>
    <property type="match status" value="1"/>
</dbReference>
<feature type="coiled-coil region" evidence="7">
    <location>
        <begin position="38"/>
        <end position="72"/>
    </location>
</feature>
<dbReference type="SMART" id="SM00388">
    <property type="entry name" value="HisKA"/>
    <property type="match status" value="1"/>
</dbReference>
<evidence type="ECO:0000256" key="8">
    <source>
        <dbReference type="SAM" id="Phobius"/>
    </source>
</evidence>
<feature type="modified residue" description="4-aspartylphosphate" evidence="6">
    <location>
        <position position="803"/>
    </location>
</feature>
<dbReference type="Pfam" id="PF02518">
    <property type="entry name" value="HATPase_c"/>
    <property type="match status" value="1"/>
</dbReference>
<evidence type="ECO:0000256" key="4">
    <source>
        <dbReference type="ARBA" id="ARBA00022679"/>
    </source>
</evidence>
<dbReference type="PANTHER" id="PTHR43065:SF42">
    <property type="entry name" value="TWO-COMPONENT SENSOR PPRA"/>
    <property type="match status" value="1"/>
</dbReference>
<proteinExistence type="predicted"/>
<dbReference type="Proteomes" id="UP000784128">
    <property type="component" value="Unassembled WGS sequence"/>
</dbReference>
<feature type="transmembrane region" description="Helical" evidence="8">
    <location>
        <begin position="6"/>
        <end position="24"/>
    </location>
</feature>
<dbReference type="InterPro" id="IPR000700">
    <property type="entry name" value="PAS-assoc_C"/>
</dbReference>
<dbReference type="SUPFAM" id="SSF55781">
    <property type="entry name" value="GAF domain-like"/>
    <property type="match status" value="1"/>
</dbReference>
<dbReference type="InterPro" id="IPR004358">
    <property type="entry name" value="Sig_transdc_His_kin-like_C"/>
</dbReference>
<evidence type="ECO:0000256" key="5">
    <source>
        <dbReference type="ARBA" id="ARBA00022777"/>
    </source>
</evidence>
<dbReference type="CDD" id="cd00156">
    <property type="entry name" value="REC"/>
    <property type="match status" value="1"/>
</dbReference>
<dbReference type="InterPro" id="IPR036097">
    <property type="entry name" value="HisK_dim/P_sf"/>
</dbReference>
<keyword evidence="3 6" id="KW-0597">Phosphoprotein</keyword>
<dbReference type="InterPro" id="IPR003661">
    <property type="entry name" value="HisK_dim/P_dom"/>
</dbReference>
<dbReference type="Pfam" id="PF00072">
    <property type="entry name" value="Response_reg"/>
    <property type="match status" value="1"/>
</dbReference>
<dbReference type="SMART" id="SM00448">
    <property type="entry name" value="REC"/>
    <property type="match status" value="1"/>
</dbReference>
<protein>
    <recommendedName>
        <fullName evidence="2">histidine kinase</fullName>
        <ecNumber evidence="2">2.7.13.3</ecNumber>
    </recommendedName>
</protein>
<dbReference type="SMART" id="SM00065">
    <property type="entry name" value="GAF"/>
    <property type="match status" value="1"/>
</dbReference>
<dbReference type="PROSITE" id="PS50109">
    <property type="entry name" value="HIS_KIN"/>
    <property type="match status" value="1"/>
</dbReference>
<comment type="caution">
    <text evidence="13">The sequence shown here is derived from an EMBL/GenBank/DDBJ whole genome shotgun (WGS) entry which is preliminary data.</text>
</comment>
<sequence>MIYFSLPTVLAVAGLISILTFLLLSRGKLFKKNTADAFAVLRDENLKLQLELNNLKTNEEALEKNRDLYRALAESISGITWEYDIPGDRWTYVSPQAKDILGYLPEEWIDLAWWLERLHPNDREWAPSYCRQMTARGENHAFSYRFFAKDGRTVWLNDNVSVEMINGQPAIMRGIMLDITEHKQVEEKLHQSRNMLSLVLNSVPQSVFWKDTNSTYLGCNHIFAQRAGYSNSEDIVGKTDYDLPWRPEESDAYRADDREVMEHNRHKIHIEETQKQSDGTCIWVDTTKVPLVDQSGAVSGVLGIYEDITDRKRAQEREKSQLSILEKIATNLPLKDLLEDLVHFVEQEIRGSYCSVLLANEAGTHLLHGAAPSLPDFYNEAVNGLEIRQGAGSCGTAAFLNKRVIVEKIEGHPFWKGFDPAQKAGLLACWSEPILASDKQLLGTFATYHKTPHTPGHEEIALIESAAHLASIAIERVRAEEKHSVLQEQLRQMQKIEAIGQLTGGIAHDFNNLLTPIFVYAGMIKKSFSDADPNMKKIDGLISSAHKAKELTKQLLSFSRKQVLSMSYLDLNEIIVSLQDLMRSTIRENIEIDLQLSPTPSHILADQGQIEQILVNLAVNAQDAITGNGKISLQTKQVIIGDEYAKLHPGMKSGAQVMLTFSDNGCGMNNEILSHIFEPFFTTKPVGHGTGLGLATVYGIVKQHDGYLQVQSSVGEGTTFTIYLPENKGETLQISPPGPAVPQQSRKMDKKTLMIVEDNWMVREMILSMLEPDQYKVLCADSPLMAQTIADSYEGLIDLLVTDVIMPEMSGPELYKLLTEKRPELPVLFISGYTYDMTLHDGKQDNDVNFLPKPFTTEQFLSSIQSVIRGNDI</sequence>
<dbReference type="Pfam" id="PF13185">
    <property type="entry name" value="GAF_2"/>
    <property type="match status" value="1"/>
</dbReference>
<dbReference type="Gene3D" id="3.30.450.40">
    <property type="match status" value="1"/>
</dbReference>
<dbReference type="Gene3D" id="3.30.565.10">
    <property type="entry name" value="Histidine kinase-like ATPase, C-terminal domain"/>
    <property type="match status" value="1"/>
</dbReference>
<keyword evidence="14" id="KW-1185">Reference proteome</keyword>
<dbReference type="EC" id="2.7.13.3" evidence="2"/>
<evidence type="ECO:0000256" key="1">
    <source>
        <dbReference type="ARBA" id="ARBA00000085"/>
    </source>
</evidence>